<comment type="caution">
    <text evidence="4">The sequence shown here is derived from an EMBL/GenBank/DDBJ whole genome shotgun (WGS) entry which is preliminary data.</text>
</comment>
<keyword evidence="2" id="KW-1133">Transmembrane helix</keyword>
<proteinExistence type="predicted"/>
<dbReference type="CDD" id="cd03426">
    <property type="entry name" value="NUDIX_CoAse_Nudt7"/>
    <property type="match status" value="1"/>
</dbReference>
<organism evidence="4 5">
    <name type="scientific">Leucosporidium creatinivorum</name>
    <dbReference type="NCBI Taxonomy" id="106004"/>
    <lineage>
        <taxon>Eukaryota</taxon>
        <taxon>Fungi</taxon>
        <taxon>Dikarya</taxon>
        <taxon>Basidiomycota</taxon>
        <taxon>Pucciniomycotina</taxon>
        <taxon>Microbotryomycetes</taxon>
        <taxon>Leucosporidiales</taxon>
        <taxon>Leucosporidium</taxon>
    </lineage>
</organism>
<evidence type="ECO:0000256" key="2">
    <source>
        <dbReference type="SAM" id="Phobius"/>
    </source>
</evidence>
<dbReference type="InterPro" id="IPR000086">
    <property type="entry name" value="NUDIX_hydrolase_dom"/>
</dbReference>
<keyword evidence="5" id="KW-1185">Reference proteome</keyword>
<reference evidence="4 5" key="1">
    <citation type="submission" date="2016-07" db="EMBL/GenBank/DDBJ databases">
        <title>Pervasive Adenine N6-methylation of Active Genes in Fungi.</title>
        <authorList>
            <consortium name="DOE Joint Genome Institute"/>
            <person name="Mondo S.J."/>
            <person name="Dannebaum R.O."/>
            <person name="Kuo R.C."/>
            <person name="Labutti K."/>
            <person name="Haridas S."/>
            <person name="Kuo A."/>
            <person name="Salamov A."/>
            <person name="Ahrendt S.R."/>
            <person name="Lipzen A."/>
            <person name="Sullivan W."/>
            <person name="Andreopoulos W.B."/>
            <person name="Clum A."/>
            <person name="Lindquist E."/>
            <person name="Daum C."/>
            <person name="Ramamoorthy G.K."/>
            <person name="Gryganskyi A."/>
            <person name="Culley D."/>
            <person name="Magnuson J.K."/>
            <person name="James T.Y."/>
            <person name="O'Malley M.A."/>
            <person name="Stajich J.E."/>
            <person name="Spatafora J.W."/>
            <person name="Visel A."/>
            <person name="Grigoriev I.V."/>
        </authorList>
    </citation>
    <scope>NUCLEOTIDE SEQUENCE [LARGE SCALE GENOMIC DNA]</scope>
    <source>
        <strain evidence="4 5">62-1032</strain>
    </source>
</reference>
<dbReference type="EMBL" id="MCGR01000043">
    <property type="protein sequence ID" value="ORY74074.1"/>
    <property type="molecule type" value="Genomic_DNA"/>
</dbReference>
<feature type="region of interest" description="Disordered" evidence="1">
    <location>
        <begin position="55"/>
        <end position="74"/>
    </location>
</feature>
<evidence type="ECO:0000313" key="4">
    <source>
        <dbReference type="EMBL" id="ORY74074.1"/>
    </source>
</evidence>
<keyword evidence="2" id="KW-0812">Transmembrane</keyword>
<protein>
    <recommendedName>
        <fullName evidence="3">Nudix hydrolase domain-containing protein</fullName>
    </recommendedName>
</protein>
<sequence length="462" mass="49231">MAPPQASSIPGRLLKALQSINSSAPRLIASPTAVGSNANPGASRRASVAIIIRLRPEDSPPGGNAASPTSSAAASASTSPFAQALPLPGSPTVAAAAAATSEVSASDKAAYPPAQKDVKQQLERFFEQDWVKRPGTTAEILFIKRATRATDKWSGHVAYPGGRHEPDDEDSRYTAMRETWEEVGLDLAEDDYLSVGALDDREITTSLGKRLLMILSPHVFLYTSPETPVPELQESEVASAHWIPIDLLTAPAARYDSVSVDISTRLAPKNAFARAALKLLVGGMQFKCILLPNEPIATGALPSPQAVVPNAPLKLWGLTLGMTLDLLSSMSLPTDAAASKGSTKSGDLSTYPHAVAALPQDKGALFAPSMASIFPRFSYPDINALIWIFGFRYRRTLKQSPTDSARVNWAGMSIGSYYAAVRRALVVAVVLRALTALGGLGWLGWTLRKRLQSRRTARALAL</sequence>
<dbReference type="InParanoid" id="A0A1Y2ES17"/>
<keyword evidence="2" id="KW-0472">Membrane</keyword>
<evidence type="ECO:0000259" key="3">
    <source>
        <dbReference type="PROSITE" id="PS51462"/>
    </source>
</evidence>
<dbReference type="AlphaFoldDB" id="A0A1Y2ES17"/>
<dbReference type="PANTHER" id="PTHR12992:SF44">
    <property type="entry name" value="NUDIX HYDROLASE DOMAIN-CONTAINING PROTEIN"/>
    <property type="match status" value="1"/>
</dbReference>
<dbReference type="PROSITE" id="PS51462">
    <property type="entry name" value="NUDIX"/>
    <property type="match status" value="1"/>
</dbReference>
<dbReference type="Proteomes" id="UP000193467">
    <property type="component" value="Unassembled WGS sequence"/>
</dbReference>
<dbReference type="Gene3D" id="3.90.79.10">
    <property type="entry name" value="Nucleoside Triphosphate Pyrophosphohydrolase"/>
    <property type="match status" value="1"/>
</dbReference>
<dbReference type="OrthoDB" id="70823at2759"/>
<dbReference type="STRING" id="106004.A0A1Y2ES17"/>
<dbReference type="GO" id="GO:0010945">
    <property type="term" value="F:coenzyme A diphosphatase activity"/>
    <property type="evidence" value="ECO:0007669"/>
    <property type="project" value="InterPro"/>
</dbReference>
<dbReference type="SUPFAM" id="SSF55811">
    <property type="entry name" value="Nudix"/>
    <property type="match status" value="1"/>
</dbReference>
<dbReference type="InterPro" id="IPR045121">
    <property type="entry name" value="CoAse"/>
</dbReference>
<name>A0A1Y2ES17_9BASI</name>
<dbReference type="Pfam" id="PF00293">
    <property type="entry name" value="NUDIX"/>
    <property type="match status" value="1"/>
</dbReference>
<gene>
    <name evidence="4" type="ORF">BCR35DRAFT_306869</name>
</gene>
<dbReference type="PANTHER" id="PTHR12992">
    <property type="entry name" value="NUDIX HYDROLASE"/>
    <property type="match status" value="1"/>
</dbReference>
<feature type="transmembrane region" description="Helical" evidence="2">
    <location>
        <begin position="424"/>
        <end position="445"/>
    </location>
</feature>
<feature type="compositionally biased region" description="Low complexity" evidence="1">
    <location>
        <begin position="65"/>
        <end position="74"/>
    </location>
</feature>
<evidence type="ECO:0000256" key="1">
    <source>
        <dbReference type="SAM" id="MobiDB-lite"/>
    </source>
</evidence>
<dbReference type="InterPro" id="IPR015797">
    <property type="entry name" value="NUDIX_hydrolase-like_dom_sf"/>
</dbReference>
<feature type="domain" description="Nudix hydrolase" evidence="3">
    <location>
        <begin position="122"/>
        <end position="268"/>
    </location>
</feature>
<evidence type="ECO:0000313" key="5">
    <source>
        <dbReference type="Proteomes" id="UP000193467"/>
    </source>
</evidence>
<accession>A0A1Y2ES17</accession>